<evidence type="ECO:0000313" key="2">
    <source>
        <dbReference type="Proteomes" id="UP000245629"/>
    </source>
</evidence>
<name>A0A2S2CS25_9PROT</name>
<protein>
    <submittedName>
        <fullName evidence="1">Uncharacterized protein</fullName>
    </submittedName>
</protein>
<dbReference type="EMBL" id="CP029353">
    <property type="protein sequence ID" value="AWK87323.1"/>
    <property type="molecule type" value="Genomic_DNA"/>
</dbReference>
<evidence type="ECO:0000313" key="1">
    <source>
        <dbReference type="EMBL" id="AWK87323.1"/>
    </source>
</evidence>
<sequence>MQILTDAEWSRLKQALEPVRPGTGHPFPETRRTVPAGAAGRIGRVVCDRACSSEPWQARIRAGGGEPVAPGNPAHRRAPAHDMAAQSFPGGVCLAAAIGWLSNRA</sequence>
<gene>
    <name evidence="1" type="ORF">DEW08_14830</name>
</gene>
<dbReference type="KEGG" id="azz:DEW08_14830"/>
<proteinExistence type="predicted"/>
<organism evidence="1 2">
    <name type="scientific">Azospirillum thermophilum</name>
    <dbReference type="NCBI Taxonomy" id="2202148"/>
    <lineage>
        <taxon>Bacteria</taxon>
        <taxon>Pseudomonadati</taxon>
        <taxon>Pseudomonadota</taxon>
        <taxon>Alphaproteobacteria</taxon>
        <taxon>Rhodospirillales</taxon>
        <taxon>Azospirillaceae</taxon>
        <taxon>Azospirillum</taxon>
    </lineage>
</organism>
<dbReference type="Proteomes" id="UP000245629">
    <property type="component" value="Chromosome 2"/>
</dbReference>
<dbReference type="RefSeq" id="WP_109328337.1">
    <property type="nucleotide sequence ID" value="NZ_CP029353.1"/>
</dbReference>
<reference evidence="2" key="1">
    <citation type="submission" date="2018-05" db="EMBL/GenBank/DDBJ databases">
        <title>Azospirillum thermophila sp. nov., a novel isolated from hot spring.</title>
        <authorList>
            <person name="Zhao Z."/>
        </authorList>
    </citation>
    <scope>NUCLEOTIDE SEQUENCE [LARGE SCALE GENOMIC DNA]</scope>
    <source>
        <strain evidence="2">CFH 70021</strain>
    </source>
</reference>
<dbReference type="AlphaFoldDB" id="A0A2S2CS25"/>
<keyword evidence="2" id="KW-1185">Reference proteome</keyword>
<accession>A0A2S2CS25</accession>